<feature type="transmembrane region" description="Helical" evidence="12">
    <location>
        <begin position="220"/>
        <end position="240"/>
    </location>
</feature>
<dbReference type="Pfam" id="PF01040">
    <property type="entry name" value="UbiA"/>
    <property type="match status" value="1"/>
</dbReference>
<evidence type="ECO:0000256" key="5">
    <source>
        <dbReference type="ARBA" id="ARBA00022692"/>
    </source>
</evidence>
<keyword evidence="3 12" id="KW-0444">Lipid biosynthesis</keyword>
<evidence type="ECO:0000256" key="6">
    <source>
        <dbReference type="ARBA" id="ARBA00022842"/>
    </source>
</evidence>
<dbReference type="Gene3D" id="1.20.120.1780">
    <property type="entry name" value="UbiA prenyltransferase"/>
    <property type="match status" value="1"/>
</dbReference>
<evidence type="ECO:0000256" key="9">
    <source>
        <dbReference type="ARBA" id="ARBA00023136"/>
    </source>
</evidence>
<name>A0A328Q1B5_9EURY</name>
<comment type="similarity">
    <text evidence="12">Belongs to the UbiA prenyltransferase family. DGGGP synthase subfamily.</text>
</comment>
<comment type="catalytic activity">
    <reaction evidence="12">
        <text>sn-3-O-(geranylgeranyl)glycerol 1-phosphate + (2E,6E,10E)-geranylgeranyl diphosphate = 2,3-bis-O-(geranylgeranyl)-sn-glycerol 1-phosphate + diphosphate</text>
        <dbReference type="Rhea" id="RHEA:18109"/>
        <dbReference type="ChEBI" id="CHEBI:33019"/>
        <dbReference type="ChEBI" id="CHEBI:57677"/>
        <dbReference type="ChEBI" id="CHEBI:58756"/>
        <dbReference type="ChEBI" id="CHEBI:58837"/>
        <dbReference type="EC" id="2.5.1.42"/>
    </reaction>
</comment>
<feature type="transmembrane region" description="Helical" evidence="12">
    <location>
        <begin position="194"/>
        <end position="214"/>
    </location>
</feature>
<evidence type="ECO:0000313" key="13">
    <source>
        <dbReference type="EMBL" id="RAP03313.1"/>
    </source>
</evidence>
<keyword evidence="8 12" id="KW-0443">Lipid metabolism</keyword>
<keyword evidence="2 12" id="KW-1003">Cell membrane</keyword>
<reference evidence="13 14" key="1">
    <citation type="submission" date="2017-05" db="EMBL/GenBank/DDBJ databases">
        <title>Host range expansion of the Methanosphaera genus to humans and monogastric animals involves recent and extensive reduction in genome content.</title>
        <authorList>
            <person name="Hoedt E.C."/>
            <person name="Volmer J.G."/>
            <person name="Parks D.H."/>
            <person name="Rosewarne C.P."/>
            <person name="Denman S.E."/>
            <person name="Mcsweeney C.S."/>
            <person name="O Cuiv P."/>
            <person name="Hugenholtz P."/>
            <person name="Tyson G.W."/>
            <person name="Morrison M."/>
        </authorList>
    </citation>
    <scope>NUCLEOTIDE SEQUENCE [LARGE SCALE GENOMIC DNA]</scope>
    <source>
        <strain evidence="13 14">PA5</strain>
    </source>
</reference>
<feature type="transmembrane region" description="Helical" evidence="12">
    <location>
        <begin position="12"/>
        <end position="28"/>
    </location>
</feature>
<dbReference type="EMBL" id="NGJK01000029">
    <property type="protein sequence ID" value="RAP03313.1"/>
    <property type="molecule type" value="Genomic_DNA"/>
</dbReference>
<evidence type="ECO:0000256" key="7">
    <source>
        <dbReference type="ARBA" id="ARBA00022989"/>
    </source>
</evidence>
<feature type="transmembrane region" description="Helical" evidence="12">
    <location>
        <begin position="124"/>
        <end position="144"/>
    </location>
</feature>
<dbReference type="AlphaFoldDB" id="A0A328Q1B5"/>
<organism evidence="13 14">
    <name type="scientific">Methanosphaera stadtmanae</name>
    <dbReference type="NCBI Taxonomy" id="2317"/>
    <lineage>
        <taxon>Archaea</taxon>
        <taxon>Methanobacteriati</taxon>
        <taxon>Methanobacteriota</taxon>
        <taxon>Methanomada group</taxon>
        <taxon>Methanobacteria</taxon>
        <taxon>Methanobacteriales</taxon>
        <taxon>Methanobacteriaceae</taxon>
        <taxon>Methanosphaera</taxon>
    </lineage>
</organism>
<dbReference type="CDD" id="cd13961">
    <property type="entry name" value="PT_UbiA_DGGGPS"/>
    <property type="match status" value="1"/>
</dbReference>
<evidence type="ECO:0000256" key="1">
    <source>
        <dbReference type="ARBA" id="ARBA00004651"/>
    </source>
</evidence>
<evidence type="ECO:0000256" key="4">
    <source>
        <dbReference type="ARBA" id="ARBA00022679"/>
    </source>
</evidence>
<evidence type="ECO:0000256" key="3">
    <source>
        <dbReference type="ARBA" id="ARBA00022516"/>
    </source>
</evidence>
<dbReference type="SMR" id="A0A328Q1B5"/>
<dbReference type="OMA" id="DYFDYEI"/>
<keyword evidence="6 12" id="KW-0460">Magnesium</keyword>
<comment type="function">
    <text evidence="12">Prenyltransferase that catalyzes the transfer of the geranylgeranyl moiety of geranylgeranyl diphosphate (GGPP) to the C2 hydroxyl of (S)-3-O-geranylgeranylglyceryl phosphate (GGGP). This reaction is the second ether-bond-formation step in the biosynthesis of archaeal membrane lipids.</text>
</comment>
<evidence type="ECO:0000256" key="2">
    <source>
        <dbReference type="ARBA" id="ARBA00022475"/>
    </source>
</evidence>
<feature type="transmembrane region" description="Helical" evidence="12">
    <location>
        <begin position="150"/>
        <end position="168"/>
    </location>
</feature>
<feature type="transmembrane region" description="Helical" evidence="12">
    <location>
        <begin position="103"/>
        <end position="119"/>
    </location>
</feature>
<dbReference type="GeneID" id="3856243"/>
<protein>
    <recommendedName>
        <fullName evidence="12">Digeranylgeranylglyceryl phosphate synthase</fullName>
        <shortName evidence="12">DGGGP synthase</shortName>
        <shortName evidence="12">DGGGPS</shortName>
        <ecNumber evidence="12">2.5.1.42</ecNumber>
    </recommendedName>
    <alternativeName>
        <fullName evidence="12">(S)-2,3-di-O-geranylgeranylglyceryl phosphate synthase</fullName>
    </alternativeName>
    <alternativeName>
        <fullName evidence="12">Geranylgeranylglycerol-phosphate geranylgeranyltransferase</fullName>
    </alternativeName>
</protein>
<keyword evidence="11 12" id="KW-1208">Phospholipid metabolism</keyword>
<evidence type="ECO:0000256" key="10">
    <source>
        <dbReference type="ARBA" id="ARBA00023209"/>
    </source>
</evidence>
<dbReference type="GO" id="GO:0047295">
    <property type="term" value="F:geranylgeranylglycerol-phosphate geranylgeranyltransferase activity"/>
    <property type="evidence" value="ECO:0007669"/>
    <property type="project" value="UniProtKB-UniRule"/>
</dbReference>
<dbReference type="Proteomes" id="UP000248557">
    <property type="component" value="Unassembled WGS sequence"/>
</dbReference>
<feature type="transmembrane region" description="Helical" evidence="12">
    <location>
        <begin position="252"/>
        <end position="271"/>
    </location>
</feature>
<dbReference type="InterPro" id="IPR000537">
    <property type="entry name" value="UbiA_prenyltransferase"/>
</dbReference>
<dbReference type="HAMAP" id="MF_01286">
    <property type="entry name" value="DGGGP_synth"/>
    <property type="match status" value="1"/>
</dbReference>
<dbReference type="PANTHER" id="PTHR42723">
    <property type="entry name" value="CHLOROPHYLL SYNTHASE"/>
    <property type="match status" value="1"/>
</dbReference>
<keyword evidence="5 12" id="KW-0812">Transmembrane</keyword>
<dbReference type="Gene3D" id="1.10.357.140">
    <property type="entry name" value="UbiA prenyltransferase"/>
    <property type="match status" value="1"/>
</dbReference>
<accession>A0A328Q1B5</accession>
<comment type="cofactor">
    <cofactor evidence="12">
        <name>Mg(2+)</name>
        <dbReference type="ChEBI" id="CHEBI:18420"/>
    </cofactor>
</comment>
<gene>
    <name evidence="13" type="ORF">CA615_03070</name>
</gene>
<dbReference type="GO" id="GO:0005886">
    <property type="term" value="C:plasma membrane"/>
    <property type="evidence" value="ECO:0007669"/>
    <property type="project" value="UniProtKB-SubCell"/>
</dbReference>
<evidence type="ECO:0000256" key="11">
    <source>
        <dbReference type="ARBA" id="ARBA00023264"/>
    </source>
</evidence>
<dbReference type="NCBIfam" id="NF009523">
    <property type="entry name" value="PRK12884.1"/>
    <property type="match status" value="1"/>
</dbReference>
<dbReference type="InterPro" id="IPR050475">
    <property type="entry name" value="Prenyltransferase_related"/>
</dbReference>
<dbReference type="InterPro" id="IPR023547">
    <property type="entry name" value="DGGGP_synth"/>
</dbReference>
<keyword evidence="7 12" id="KW-1133">Transmembrane helix</keyword>
<proteinExistence type="inferred from homology"/>
<dbReference type="UniPathway" id="UPA00940"/>
<dbReference type="EC" id="2.5.1.42" evidence="12"/>
<keyword evidence="10 12" id="KW-0594">Phospholipid biosynthesis</keyword>
<evidence type="ECO:0000256" key="12">
    <source>
        <dbReference type="HAMAP-Rule" id="MF_01286"/>
    </source>
</evidence>
<dbReference type="PANTHER" id="PTHR42723:SF1">
    <property type="entry name" value="CHLOROPHYLL SYNTHASE, CHLOROPLASTIC"/>
    <property type="match status" value="1"/>
</dbReference>
<evidence type="ECO:0000256" key="8">
    <source>
        <dbReference type="ARBA" id="ARBA00023098"/>
    </source>
</evidence>
<sequence length="272" mass="30528">MNPYIEILRPTNALMAFIAVLLMAIIGHTYNYEIILGSLCVFIATGSGNTINDYYDYEIDRINAPNRPIPSGKIELKRALYYSLILFLVSIILGFIISLENGIVVILCTILMIIYAYDLKQRCFIGNLCVAILTGLTFVFGGLITKDVNLGFILGFFAFLMTLSREIIKDIEDIEGDKKEDAHTLPIIYGTKKAVMLAVILNIITCILSPLLYYYNIFSIVYLIIIIIADIIFVYSAYLAVQNQSKESMHKISKYMKIGMLIAFVSFAMGAL</sequence>
<keyword evidence="4 12" id="KW-0808">Transferase</keyword>
<dbReference type="RefSeq" id="WP_011406232.1">
    <property type="nucleotide sequence ID" value="NZ_CATZNA010000065.1"/>
</dbReference>
<comment type="pathway">
    <text evidence="12">Membrane lipid metabolism; glycerophospholipid metabolism.</text>
</comment>
<evidence type="ECO:0000313" key="14">
    <source>
        <dbReference type="Proteomes" id="UP000248557"/>
    </source>
</evidence>
<comment type="caution">
    <text evidence="13">The sequence shown here is derived from an EMBL/GenBank/DDBJ whole genome shotgun (WGS) entry which is preliminary data.</text>
</comment>
<dbReference type="GO" id="GO:0000287">
    <property type="term" value="F:magnesium ion binding"/>
    <property type="evidence" value="ECO:0007669"/>
    <property type="project" value="UniProtKB-UniRule"/>
</dbReference>
<keyword evidence="9 12" id="KW-0472">Membrane</keyword>
<dbReference type="InterPro" id="IPR044878">
    <property type="entry name" value="UbiA_sf"/>
</dbReference>
<dbReference type="GO" id="GO:0046474">
    <property type="term" value="P:glycerophospholipid biosynthetic process"/>
    <property type="evidence" value="ECO:0007669"/>
    <property type="project" value="UniProtKB-UniRule"/>
</dbReference>
<comment type="subcellular location">
    <subcellularLocation>
        <location evidence="1 12">Cell membrane</location>
        <topology evidence="1 12">Multi-pass membrane protein</topology>
    </subcellularLocation>
</comment>